<dbReference type="Proteomes" id="UP000313645">
    <property type="component" value="Unassembled WGS sequence"/>
</dbReference>
<dbReference type="Pfam" id="PF02771">
    <property type="entry name" value="Acyl-CoA_dh_N"/>
    <property type="match status" value="1"/>
</dbReference>
<feature type="domain" description="Acyl-CoA dehydrogenase/oxidase N-terminal" evidence="9">
    <location>
        <begin position="41"/>
        <end position="157"/>
    </location>
</feature>
<evidence type="ECO:0000256" key="1">
    <source>
        <dbReference type="ARBA" id="ARBA00001974"/>
    </source>
</evidence>
<name>A0ABY1ZP16_9GAMM</name>
<comment type="similarity">
    <text evidence="2 6">Belongs to the acyl-CoA dehydrogenase family.</text>
</comment>
<comment type="cofactor">
    <cofactor evidence="1 6">
        <name>FAD</name>
        <dbReference type="ChEBI" id="CHEBI:57692"/>
    </cofactor>
</comment>
<dbReference type="InterPro" id="IPR046373">
    <property type="entry name" value="Acyl-CoA_Oxase/DH_mid-dom_sf"/>
</dbReference>
<dbReference type="Pfam" id="PF00441">
    <property type="entry name" value="Acyl-CoA_dh_1"/>
    <property type="match status" value="1"/>
</dbReference>
<dbReference type="InterPro" id="IPR037069">
    <property type="entry name" value="AcylCoA_DH/ox_N_sf"/>
</dbReference>
<dbReference type="InterPro" id="IPR025878">
    <property type="entry name" value="Acyl-CoA_dh-like_C_dom"/>
</dbReference>
<organism evidence="11 12">
    <name type="scientific">Marinobacter halodurans</name>
    <dbReference type="NCBI Taxonomy" id="2528979"/>
    <lineage>
        <taxon>Bacteria</taxon>
        <taxon>Pseudomonadati</taxon>
        <taxon>Pseudomonadota</taxon>
        <taxon>Gammaproteobacteria</taxon>
        <taxon>Pseudomonadales</taxon>
        <taxon>Marinobacteraceae</taxon>
        <taxon>Marinobacter</taxon>
    </lineage>
</organism>
<evidence type="ECO:0000259" key="9">
    <source>
        <dbReference type="Pfam" id="PF02771"/>
    </source>
</evidence>
<gene>
    <name evidence="11" type="ORF">EZI54_09120</name>
</gene>
<dbReference type="SUPFAM" id="SSF47203">
    <property type="entry name" value="Acyl-CoA dehydrogenase C-terminal domain-like"/>
    <property type="match status" value="1"/>
</dbReference>
<dbReference type="Gene3D" id="1.10.540.10">
    <property type="entry name" value="Acyl-CoA dehydrogenase/oxidase, N-terminal domain"/>
    <property type="match status" value="1"/>
</dbReference>
<reference evidence="11 12" key="1">
    <citation type="submission" date="2019-02" db="EMBL/GenBank/DDBJ databases">
        <title>Marinobacter halodurans sp. nov., a marine bacterium isolated from sea tidal flat.</title>
        <authorList>
            <person name="Yoo Y."/>
            <person name="Lee D.W."/>
            <person name="Kim B.S."/>
            <person name="Kim J.-J."/>
        </authorList>
    </citation>
    <scope>NUCLEOTIDE SEQUENCE [LARGE SCALE GENOMIC DNA]</scope>
    <source>
        <strain evidence="11 12">YJ-S3-2</strain>
    </source>
</reference>
<dbReference type="EMBL" id="SJDL01000011">
    <property type="protein sequence ID" value="TBW56450.1"/>
    <property type="molecule type" value="Genomic_DNA"/>
</dbReference>
<evidence type="ECO:0000256" key="2">
    <source>
        <dbReference type="ARBA" id="ARBA00009347"/>
    </source>
</evidence>
<dbReference type="Pfam" id="PF12806">
    <property type="entry name" value="Acyl-CoA_dh_C"/>
    <property type="match status" value="1"/>
</dbReference>
<dbReference type="RefSeq" id="WP_131481197.1">
    <property type="nucleotide sequence ID" value="NZ_SJDL01000011.1"/>
</dbReference>
<dbReference type="PANTHER" id="PTHR42803">
    <property type="entry name" value="ACYL-COA DEHYDROGENASE"/>
    <property type="match status" value="1"/>
</dbReference>
<evidence type="ECO:0000259" key="7">
    <source>
        <dbReference type="Pfam" id="PF00441"/>
    </source>
</evidence>
<dbReference type="Gene3D" id="1.20.140.10">
    <property type="entry name" value="Butyryl-CoA Dehydrogenase, subunit A, domain 3"/>
    <property type="match status" value="1"/>
</dbReference>
<keyword evidence="5 6" id="KW-0560">Oxidoreductase</keyword>
<dbReference type="PANTHER" id="PTHR42803:SF1">
    <property type="entry name" value="BROAD-SPECIFICITY LINEAR ACYL-COA DEHYDROGENASE FADE5"/>
    <property type="match status" value="1"/>
</dbReference>
<feature type="domain" description="Acyl-CoA dehydrogenase/oxidase C-terminal" evidence="7">
    <location>
        <begin position="282"/>
        <end position="453"/>
    </location>
</feature>
<feature type="domain" description="Acetyl-CoA dehydrogenase-like C-terminal" evidence="10">
    <location>
        <begin position="481"/>
        <end position="598"/>
    </location>
</feature>
<dbReference type="InterPro" id="IPR052166">
    <property type="entry name" value="Diverse_Acyl-CoA_DH"/>
</dbReference>
<feature type="domain" description="Acyl-CoA oxidase/dehydrogenase middle" evidence="8">
    <location>
        <begin position="163"/>
        <end position="271"/>
    </location>
</feature>
<keyword evidence="12" id="KW-1185">Reference proteome</keyword>
<proteinExistence type="inferred from homology"/>
<evidence type="ECO:0000259" key="8">
    <source>
        <dbReference type="Pfam" id="PF02770"/>
    </source>
</evidence>
<dbReference type="InterPro" id="IPR036250">
    <property type="entry name" value="AcylCo_DH-like_C"/>
</dbReference>
<evidence type="ECO:0000313" key="11">
    <source>
        <dbReference type="EMBL" id="TBW56450.1"/>
    </source>
</evidence>
<protein>
    <submittedName>
        <fullName evidence="11">Acyl-CoA dehydrogenase</fullName>
    </submittedName>
</protein>
<dbReference type="InterPro" id="IPR013786">
    <property type="entry name" value="AcylCoA_DH/ox_N"/>
</dbReference>
<accession>A0ABY1ZP16</accession>
<evidence type="ECO:0000256" key="5">
    <source>
        <dbReference type="ARBA" id="ARBA00023002"/>
    </source>
</evidence>
<dbReference type="Pfam" id="PF02770">
    <property type="entry name" value="Acyl-CoA_dh_M"/>
    <property type="match status" value="1"/>
</dbReference>
<dbReference type="SUPFAM" id="SSF56645">
    <property type="entry name" value="Acyl-CoA dehydrogenase NM domain-like"/>
    <property type="match status" value="1"/>
</dbReference>
<dbReference type="InterPro" id="IPR006091">
    <property type="entry name" value="Acyl-CoA_Oxase/DH_mid-dom"/>
</dbReference>
<evidence type="ECO:0000256" key="6">
    <source>
        <dbReference type="RuleBase" id="RU362125"/>
    </source>
</evidence>
<evidence type="ECO:0000313" key="12">
    <source>
        <dbReference type="Proteomes" id="UP000313645"/>
    </source>
</evidence>
<dbReference type="InterPro" id="IPR009100">
    <property type="entry name" value="AcylCoA_DH/oxidase_NM_dom_sf"/>
</dbReference>
<sequence length="606" mass="67025">MPTYKAPLRDMKFLLNDVFDYPKHYASLKAGENATPDIVDAILAECGRFCEEVLSPLYQSGDEEGCKLENGEVTTPSGYKEAYQQYMMGGWQGLSAPEELGGQGLPASMGLLKQEMMGTANWPFSMYPGLSLGAMNTIQLHGSDEQKQTYLVPLTEGRWGGTMCLTEPQCGTDLGQVKTRAEPQADGSYRVTGTKIFISSGDHDLTENIVHIVLARLPDAPKGTKGISLFIVPKFLPNAEGGVGERNGVTCGSLEKKMGIKASATCVMNFDAAKGFLIGPENEGLNCMFTFMNTARIGTAIQGVGPAELSYQWALEYARERRSMRALSGKKEPDQVADSLIHHADVRRMLLTQKAFAEGGRAMLYYSARLADHMVEGHLEGDEKKAETYDDKLGFLTPILKGFLTEMGYEAANLGVQVFGGHGYIREHGMEQIVRDTKIATLYEGTTGIQALDLLGRKVMLMTQGGAVREFTLRISNFARKHVANKQLRPYAWELLKLAAQWNVLTVRLMLNARKDRDRISAAAHDFLMFSGYVTMAYMWMRMAAVAAEKLEKGGEESEAFYRAKLATAEFYYDRLLPRAQAHATSMLSPTRNLMQLDAEHMAFTD</sequence>
<evidence type="ECO:0000259" key="10">
    <source>
        <dbReference type="Pfam" id="PF12806"/>
    </source>
</evidence>
<dbReference type="InterPro" id="IPR009075">
    <property type="entry name" value="AcylCo_DH/oxidase_C"/>
</dbReference>
<keyword evidence="3 6" id="KW-0285">Flavoprotein</keyword>
<evidence type="ECO:0000256" key="4">
    <source>
        <dbReference type="ARBA" id="ARBA00022827"/>
    </source>
</evidence>
<comment type="caution">
    <text evidence="11">The sequence shown here is derived from an EMBL/GenBank/DDBJ whole genome shotgun (WGS) entry which is preliminary data.</text>
</comment>
<keyword evidence="4 6" id="KW-0274">FAD</keyword>
<evidence type="ECO:0000256" key="3">
    <source>
        <dbReference type="ARBA" id="ARBA00022630"/>
    </source>
</evidence>
<dbReference type="Gene3D" id="2.40.110.10">
    <property type="entry name" value="Butyryl-CoA Dehydrogenase, subunit A, domain 2"/>
    <property type="match status" value="1"/>
</dbReference>